<dbReference type="EMBL" id="JAHUTI010079383">
    <property type="protein sequence ID" value="MED6257621.1"/>
    <property type="molecule type" value="Genomic_DNA"/>
</dbReference>
<gene>
    <name evidence="2" type="ORF">ATANTOWER_028235</name>
</gene>
<keyword evidence="3" id="KW-1185">Reference proteome</keyword>
<reference evidence="2 3" key="1">
    <citation type="submission" date="2021-07" db="EMBL/GenBank/DDBJ databases">
        <authorList>
            <person name="Palmer J.M."/>
        </authorList>
    </citation>
    <scope>NUCLEOTIDE SEQUENCE [LARGE SCALE GENOMIC DNA]</scope>
    <source>
        <strain evidence="2 3">AT_MEX2019</strain>
        <tissue evidence="2">Muscle</tissue>
    </source>
</reference>
<evidence type="ECO:0000256" key="1">
    <source>
        <dbReference type="SAM" id="MobiDB-lite"/>
    </source>
</evidence>
<feature type="compositionally biased region" description="Basic and acidic residues" evidence="1">
    <location>
        <begin position="8"/>
        <end position="20"/>
    </location>
</feature>
<name>A0ABU7C4H3_9TELE</name>
<sequence length="75" mass="8897">MLVSIMETMKRSRQDHRQEQRLSQSSDSCNDCRRCWSSQVCWVTDVTYSTDYFEEYLSRRLPALRCQSVLPTVAK</sequence>
<comment type="caution">
    <text evidence="2">The sequence shown here is derived from an EMBL/GenBank/DDBJ whole genome shotgun (WGS) entry which is preliminary data.</text>
</comment>
<dbReference type="Proteomes" id="UP001345963">
    <property type="component" value="Unassembled WGS sequence"/>
</dbReference>
<feature type="region of interest" description="Disordered" evidence="1">
    <location>
        <begin position="1"/>
        <end position="28"/>
    </location>
</feature>
<accession>A0ABU7C4H3</accession>
<evidence type="ECO:0000313" key="3">
    <source>
        <dbReference type="Proteomes" id="UP001345963"/>
    </source>
</evidence>
<evidence type="ECO:0000313" key="2">
    <source>
        <dbReference type="EMBL" id="MED6257621.1"/>
    </source>
</evidence>
<protein>
    <submittedName>
        <fullName evidence="2">Uncharacterized protein</fullName>
    </submittedName>
</protein>
<proteinExistence type="predicted"/>
<organism evidence="2 3">
    <name type="scientific">Ataeniobius toweri</name>
    <dbReference type="NCBI Taxonomy" id="208326"/>
    <lineage>
        <taxon>Eukaryota</taxon>
        <taxon>Metazoa</taxon>
        <taxon>Chordata</taxon>
        <taxon>Craniata</taxon>
        <taxon>Vertebrata</taxon>
        <taxon>Euteleostomi</taxon>
        <taxon>Actinopterygii</taxon>
        <taxon>Neopterygii</taxon>
        <taxon>Teleostei</taxon>
        <taxon>Neoteleostei</taxon>
        <taxon>Acanthomorphata</taxon>
        <taxon>Ovalentaria</taxon>
        <taxon>Atherinomorphae</taxon>
        <taxon>Cyprinodontiformes</taxon>
        <taxon>Goodeidae</taxon>
        <taxon>Ataeniobius</taxon>
    </lineage>
</organism>